<dbReference type="EMBL" id="JAQIOY010000002">
    <property type="protein sequence ID" value="MDA7424484.1"/>
    <property type="molecule type" value="Genomic_DNA"/>
</dbReference>
<keyword evidence="2" id="KW-1185">Reference proteome</keyword>
<evidence type="ECO:0000313" key="1">
    <source>
        <dbReference type="EMBL" id="MDA7424484.1"/>
    </source>
</evidence>
<proteinExistence type="predicted"/>
<protein>
    <submittedName>
        <fullName evidence="1">Sulfotransferase family protein</fullName>
    </submittedName>
</protein>
<comment type="caution">
    <text evidence="1">The sequence shown here is derived from an EMBL/GenBank/DDBJ whole genome shotgun (WGS) entry which is preliminary data.</text>
</comment>
<accession>A0ABT4XRA1</accession>
<dbReference type="Proteomes" id="UP001210720">
    <property type="component" value="Unassembled WGS sequence"/>
</dbReference>
<organism evidence="1 2">
    <name type="scientific">Thalassococcus lentus</name>
    <dbReference type="NCBI Taxonomy" id="1210524"/>
    <lineage>
        <taxon>Bacteria</taxon>
        <taxon>Pseudomonadati</taxon>
        <taxon>Pseudomonadota</taxon>
        <taxon>Alphaproteobacteria</taxon>
        <taxon>Rhodobacterales</taxon>
        <taxon>Roseobacteraceae</taxon>
        <taxon>Thalassococcus</taxon>
    </lineage>
</organism>
<name>A0ABT4XRA1_9RHOB</name>
<sequence>MINPKATHRVPLDQSGVDLDKVFYLGLGGQKCGSSWMQAYLARQSGSDFGRLGEYQVWEADLGSVFSRYRVPKPGFAGAVKGALKRRLGLAMPRDYLRWRMQTDRDEYFDYFAGLLGKPGITRTGDITPSYAALPATMLAGIRDGFEARGIPTRAFFAMRDPVARLRSHMRMDQQKGYIDSSENEAEDMRSFFAGPEAAARMRYDLTLAAMEQSFAPEARYICLFEEMFTPAGVAAFSDFAEVPADPQAGSQQVNARGSGSAPLPEELEQQIALHYRPVYEAVARRLPQITTLWPSARWVLTSA</sequence>
<dbReference type="Gene3D" id="3.40.50.300">
    <property type="entry name" value="P-loop containing nucleotide triphosphate hydrolases"/>
    <property type="match status" value="1"/>
</dbReference>
<reference evidence="1 2" key="1">
    <citation type="submission" date="2023-01" db="EMBL/GenBank/DDBJ databases">
        <title>Thalassococcus onchidii sp. nov., isolated from a marine invertebrate from the South China Sea.</title>
        <authorList>
            <person name="Xu S."/>
            <person name="Liu Z."/>
            <person name="Xu Y."/>
        </authorList>
    </citation>
    <scope>NUCLEOTIDE SEQUENCE [LARGE SCALE GENOMIC DNA]</scope>
    <source>
        <strain evidence="1 2">KCTC 32084</strain>
    </source>
</reference>
<dbReference type="RefSeq" id="WP_271431838.1">
    <property type="nucleotide sequence ID" value="NZ_JAQIOY010000002.1"/>
</dbReference>
<dbReference type="InterPro" id="IPR027417">
    <property type="entry name" value="P-loop_NTPase"/>
</dbReference>
<evidence type="ECO:0000313" key="2">
    <source>
        <dbReference type="Proteomes" id="UP001210720"/>
    </source>
</evidence>
<gene>
    <name evidence="1" type="ORF">PFY00_07100</name>
</gene>
<dbReference type="SUPFAM" id="SSF52540">
    <property type="entry name" value="P-loop containing nucleoside triphosphate hydrolases"/>
    <property type="match status" value="1"/>
</dbReference>